<evidence type="ECO:0000256" key="2">
    <source>
        <dbReference type="ARBA" id="ARBA00022730"/>
    </source>
</evidence>
<evidence type="ECO:0000256" key="6">
    <source>
        <dbReference type="HAMAP-Rule" id="MF_01345"/>
    </source>
</evidence>
<dbReference type="CDD" id="cd00364">
    <property type="entry name" value="Ribosomal_uS17"/>
    <property type="match status" value="1"/>
</dbReference>
<comment type="function">
    <text evidence="6">One of the primary rRNA binding proteins, it binds specifically to the 5'-end of 16S ribosomal RNA.</text>
</comment>
<dbReference type="GO" id="GO:0006412">
    <property type="term" value="P:translation"/>
    <property type="evidence" value="ECO:0007669"/>
    <property type="project" value="UniProtKB-UniRule"/>
</dbReference>
<keyword evidence="5 6" id="KW-0687">Ribonucleoprotein</keyword>
<dbReference type="NCBIfam" id="NF004123">
    <property type="entry name" value="PRK05610.1"/>
    <property type="match status" value="1"/>
</dbReference>
<dbReference type="PATRIC" id="fig|1594731.3.peg.82"/>
<reference evidence="8" key="1">
    <citation type="submission" date="2015-01" db="EMBL/GenBank/DDBJ databases">
        <authorList>
            <person name="Manzano-Marin A."/>
            <person name="Manzano-Marin A."/>
        </authorList>
    </citation>
    <scope>NUCLEOTIDE SEQUENCE [LARGE SCALE GENOMIC DNA]</scope>
    <source>
        <strain evidence="8">obscurior</strain>
    </source>
</reference>
<keyword evidence="8" id="KW-1185">Reference proteome</keyword>
<accession>A0A0H5BWL7</accession>
<evidence type="ECO:0000313" key="8">
    <source>
        <dbReference type="Proteomes" id="UP000242753"/>
    </source>
</evidence>
<name>A0A0H5BWL7_9ENTR</name>
<dbReference type="Gene3D" id="2.40.50.140">
    <property type="entry name" value="Nucleic acid-binding proteins"/>
    <property type="match status" value="1"/>
</dbReference>
<dbReference type="GO" id="GO:0003735">
    <property type="term" value="F:structural constituent of ribosome"/>
    <property type="evidence" value="ECO:0007669"/>
    <property type="project" value="UniProtKB-UniRule"/>
</dbReference>
<dbReference type="InterPro" id="IPR019984">
    <property type="entry name" value="Ribosomal_uS17_bact/chlr"/>
</dbReference>
<dbReference type="STRING" id="1594731.WEOB_090"/>
<dbReference type="KEGG" id="wca:WEOB_090"/>
<evidence type="ECO:0000256" key="1">
    <source>
        <dbReference type="ARBA" id="ARBA00010254"/>
    </source>
</evidence>
<gene>
    <name evidence="6 7" type="primary">rpsQ</name>
    <name evidence="7" type="ORF">WEOB_090</name>
</gene>
<proteinExistence type="inferred from homology"/>
<dbReference type="AlphaFoldDB" id="A0A0H5BWL7"/>
<dbReference type="PRINTS" id="PR00973">
    <property type="entry name" value="RIBOSOMALS17"/>
</dbReference>
<comment type="subunit">
    <text evidence="6">Part of the 30S ribosomal subunit.</text>
</comment>
<dbReference type="InterPro" id="IPR000266">
    <property type="entry name" value="Ribosomal_uS17"/>
</dbReference>
<evidence type="ECO:0000256" key="4">
    <source>
        <dbReference type="ARBA" id="ARBA00022980"/>
    </source>
</evidence>
<dbReference type="GO" id="GO:0019843">
    <property type="term" value="F:rRNA binding"/>
    <property type="evidence" value="ECO:0007669"/>
    <property type="project" value="UniProtKB-UniRule"/>
</dbReference>
<dbReference type="RefSeq" id="WP_281264060.1">
    <property type="nucleotide sequence ID" value="NZ_LN774881.1"/>
</dbReference>
<dbReference type="PANTHER" id="PTHR10744">
    <property type="entry name" value="40S RIBOSOMAL PROTEIN S11 FAMILY MEMBER"/>
    <property type="match status" value="1"/>
</dbReference>
<dbReference type="NCBIfam" id="TIGR03635">
    <property type="entry name" value="uS17_bact"/>
    <property type="match status" value="1"/>
</dbReference>
<dbReference type="PANTHER" id="PTHR10744:SF1">
    <property type="entry name" value="SMALL RIBOSOMAL SUBUNIT PROTEIN US17M"/>
    <property type="match status" value="1"/>
</dbReference>
<keyword evidence="4 6" id="KW-0689">Ribosomal protein</keyword>
<dbReference type="EMBL" id="LN774881">
    <property type="protein sequence ID" value="CEN32048.1"/>
    <property type="molecule type" value="Genomic_DNA"/>
</dbReference>
<evidence type="ECO:0000256" key="3">
    <source>
        <dbReference type="ARBA" id="ARBA00022884"/>
    </source>
</evidence>
<dbReference type="GO" id="GO:0022627">
    <property type="term" value="C:cytosolic small ribosomal subunit"/>
    <property type="evidence" value="ECO:0007669"/>
    <property type="project" value="UniProtKB-UniRule"/>
</dbReference>
<dbReference type="Proteomes" id="UP000242753">
    <property type="component" value="Chromosome I"/>
</dbReference>
<evidence type="ECO:0000313" key="7">
    <source>
        <dbReference type="EMBL" id="CEN32048.1"/>
    </source>
</evidence>
<dbReference type="Pfam" id="PF00366">
    <property type="entry name" value="Ribosomal_S17"/>
    <property type="match status" value="1"/>
</dbReference>
<keyword evidence="3 6" id="KW-0694">RNA-binding</keyword>
<dbReference type="HAMAP" id="MF_01345_B">
    <property type="entry name" value="Ribosomal_uS17_B"/>
    <property type="match status" value="1"/>
</dbReference>
<sequence>MRKKGRVLLGKVLINKMEKSVVVIIENVVKHSLYGKFVKRTTKFYVHDENNICNINDIVEIRECRPISKMKSWLLVRIVNKAIL</sequence>
<evidence type="ECO:0000256" key="5">
    <source>
        <dbReference type="ARBA" id="ARBA00023274"/>
    </source>
</evidence>
<organism evidence="7 8">
    <name type="scientific">Candidatus Westeberhardia cardiocondylae</name>
    <dbReference type="NCBI Taxonomy" id="1594731"/>
    <lineage>
        <taxon>Bacteria</taxon>
        <taxon>Pseudomonadati</taxon>
        <taxon>Pseudomonadota</taxon>
        <taxon>Gammaproteobacteria</taxon>
        <taxon>Enterobacterales</taxon>
        <taxon>Enterobacteriaceae</taxon>
        <taxon>ant endosymbionts</taxon>
        <taxon>Candidatus Westeberhardia</taxon>
    </lineage>
</organism>
<dbReference type="SUPFAM" id="SSF50249">
    <property type="entry name" value="Nucleic acid-binding proteins"/>
    <property type="match status" value="1"/>
</dbReference>
<keyword evidence="2 6" id="KW-0699">rRNA-binding</keyword>
<comment type="similarity">
    <text evidence="1 6">Belongs to the universal ribosomal protein uS17 family.</text>
</comment>
<protein>
    <recommendedName>
        <fullName evidence="6">Small ribosomal subunit protein uS17</fullName>
    </recommendedName>
</protein>
<dbReference type="InterPro" id="IPR012340">
    <property type="entry name" value="NA-bd_OB-fold"/>
</dbReference>